<evidence type="ECO:0000313" key="1">
    <source>
        <dbReference type="EMBL" id="KAK7724735.1"/>
    </source>
</evidence>
<sequence length="234" mass="26126">MPVTEFAYFAVKPGKRVLDDSTPEGLIMTREWETACLQPGAHRAYWCMQTEDPTKLVGFLDWDKVENHHDWLKTDWNAEVVKDMPTMLEFDGTEFVKHLALEPWPPTAILDAQNNGPLVTEVLMLWFPSDVTAGMKAAVEVQAKKFRATALDVCPSIKGISSGWSVEDDIPIIDGKGKLGTVFVVLVGWPSMETSQEVRQMKAFIDCIGSLRGIQGLVTLNNMHVSCRSFEAPK</sequence>
<proteinExistence type="predicted"/>
<evidence type="ECO:0008006" key="3">
    <source>
        <dbReference type="Google" id="ProtNLM"/>
    </source>
</evidence>
<dbReference type="Proteomes" id="UP001430848">
    <property type="component" value="Unassembled WGS sequence"/>
</dbReference>
<comment type="caution">
    <text evidence="1">The sequence shown here is derived from an EMBL/GenBank/DDBJ whole genome shotgun (WGS) entry which is preliminary data.</text>
</comment>
<reference evidence="1 2" key="1">
    <citation type="submission" date="2024-02" db="EMBL/GenBank/DDBJ databases">
        <title>De novo assembly and annotation of 12 fungi associated with fruit tree decline syndrome in Ontario, Canada.</title>
        <authorList>
            <person name="Sulman M."/>
            <person name="Ellouze W."/>
            <person name="Ilyukhin E."/>
        </authorList>
    </citation>
    <scope>NUCLEOTIDE SEQUENCE [LARGE SCALE GENOMIC DNA]</scope>
    <source>
        <strain evidence="1 2">M169</strain>
    </source>
</reference>
<keyword evidence="2" id="KW-1185">Reference proteome</keyword>
<gene>
    <name evidence="1" type="ORF">SLS63_008572</name>
</gene>
<name>A0ABR1P2S9_DIAER</name>
<organism evidence="1 2">
    <name type="scientific">Diaporthe eres</name>
    <name type="common">Phomopsis oblonga</name>
    <dbReference type="NCBI Taxonomy" id="83184"/>
    <lineage>
        <taxon>Eukaryota</taxon>
        <taxon>Fungi</taxon>
        <taxon>Dikarya</taxon>
        <taxon>Ascomycota</taxon>
        <taxon>Pezizomycotina</taxon>
        <taxon>Sordariomycetes</taxon>
        <taxon>Sordariomycetidae</taxon>
        <taxon>Diaporthales</taxon>
        <taxon>Diaporthaceae</taxon>
        <taxon>Diaporthe</taxon>
        <taxon>Diaporthe eres species complex</taxon>
    </lineage>
</organism>
<protein>
    <recommendedName>
        <fullName evidence="3">ABM domain-containing protein</fullName>
    </recommendedName>
</protein>
<accession>A0ABR1P2S9</accession>
<dbReference type="Gene3D" id="3.30.70.100">
    <property type="match status" value="1"/>
</dbReference>
<evidence type="ECO:0000313" key="2">
    <source>
        <dbReference type="Proteomes" id="UP001430848"/>
    </source>
</evidence>
<dbReference type="EMBL" id="JAKNSF020000055">
    <property type="protein sequence ID" value="KAK7724735.1"/>
    <property type="molecule type" value="Genomic_DNA"/>
</dbReference>